<dbReference type="RefSeq" id="WP_275633869.1">
    <property type="nucleotide sequence ID" value="NZ_JARGYD010000006.1"/>
</dbReference>
<keyword evidence="3" id="KW-1185">Reference proteome</keyword>
<dbReference type="Gene3D" id="3.40.30.10">
    <property type="entry name" value="Glutaredoxin"/>
    <property type="match status" value="1"/>
</dbReference>
<dbReference type="Pfam" id="PF13409">
    <property type="entry name" value="GST_N_2"/>
    <property type="match status" value="1"/>
</dbReference>
<evidence type="ECO:0000259" key="1">
    <source>
        <dbReference type="PROSITE" id="PS50404"/>
    </source>
</evidence>
<dbReference type="Proteomes" id="UP001595632">
    <property type="component" value="Unassembled WGS sequence"/>
</dbReference>
<dbReference type="PANTHER" id="PTHR44051:SF8">
    <property type="entry name" value="GLUTATHIONE S-TRANSFERASE GSTA"/>
    <property type="match status" value="1"/>
</dbReference>
<comment type="caution">
    <text evidence="2">The sequence shown here is derived from an EMBL/GenBank/DDBJ whole genome shotgun (WGS) entry which is preliminary data.</text>
</comment>
<accession>A0ABV7GVZ8</accession>
<dbReference type="CDD" id="cd00299">
    <property type="entry name" value="GST_C_family"/>
    <property type="match status" value="1"/>
</dbReference>
<evidence type="ECO:0000313" key="2">
    <source>
        <dbReference type="EMBL" id="MFC3144421.1"/>
    </source>
</evidence>
<dbReference type="InterPro" id="IPR004045">
    <property type="entry name" value="Glutathione_S-Trfase_N"/>
</dbReference>
<dbReference type="SFLD" id="SFLDG00358">
    <property type="entry name" value="Main_(cytGST)"/>
    <property type="match status" value="1"/>
</dbReference>
<dbReference type="SFLD" id="SFLDS00019">
    <property type="entry name" value="Glutathione_Transferase_(cytos"/>
    <property type="match status" value="1"/>
</dbReference>
<dbReference type="Gene3D" id="1.20.1050.10">
    <property type="match status" value="1"/>
</dbReference>
<proteinExistence type="predicted"/>
<dbReference type="Pfam" id="PF13410">
    <property type="entry name" value="GST_C_2"/>
    <property type="match status" value="1"/>
</dbReference>
<name>A0ABV7GVZ8_9RHOB</name>
<dbReference type="SUPFAM" id="SSF52833">
    <property type="entry name" value="Thioredoxin-like"/>
    <property type="match status" value="1"/>
</dbReference>
<evidence type="ECO:0000313" key="3">
    <source>
        <dbReference type="Proteomes" id="UP001595632"/>
    </source>
</evidence>
<gene>
    <name evidence="2" type="ORF">ACFOGP_16980</name>
</gene>
<dbReference type="InterPro" id="IPR036249">
    <property type="entry name" value="Thioredoxin-like_sf"/>
</dbReference>
<dbReference type="PANTHER" id="PTHR44051">
    <property type="entry name" value="GLUTATHIONE S-TRANSFERASE-RELATED"/>
    <property type="match status" value="1"/>
</dbReference>
<feature type="domain" description="GST N-terminal" evidence="1">
    <location>
        <begin position="2"/>
        <end position="83"/>
    </location>
</feature>
<reference evidence="3" key="1">
    <citation type="journal article" date="2019" name="Int. J. Syst. Evol. Microbiol.">
        <title>The Global Catalogue of Microorganisms (GCM) 10K type strain sequencing project: providing services to taxonomists for standard genome sequencing and annotation.</title>
        <authorList>
            <consortium name="The Broad Institute Genomics Platform"/>
            <consortium name="The Broad Institute Genome Sequencing Center for Infectious Disease"/>
            <person name="Wu L."/>
            <person name="Ma J."/>
        </authorList>
    </citation>
    <scope>NUCLEOTIDE SEQUENCE [LARGE SCALE GENOMIC DNA]</scope>
    <source>
        <strain evidence="3">KCTC 52366</strain>
    </source>
</reference>
<dbReference type="SUPFAM" id="SSF47616">
    <property type="entry name" value="GST C-terminal domain-like"/>
    <property type="match status" value="1"/>
</dbReference>
<dbReference type="InterPro" id="IPR040079">
    <property type="entry name" value="Glutathione_S-Trfase"/>
</dbReference>
<dbReference type="EMBL" id="JBHRTB010000010">
    <property type="protein sequence ID" value="MFC3144421.1"/>
    <property type="molecule type" value="Genomic_DNA"/>
</dbReference>
<dbReference type="InterPro" id="IPR036282">
    <property type="entry name" value="Glutathione-S-Trfase_C_sf"/>
</dbReference>
<organism evidence="2 3">
    <name type="scientific">Psychromarinibacter halotolerans</name>
    <dbReference type="NCBI Taxonomy" id="1775175"/>
    <lineage>
        <taxon>Bacteria</taxon>
        <taxon>Pseudomonadati</taxon>
        <taxon>Pseudomonadota</taxon>
        <taxon>Alphaproteobacteria</taxon>
        <taxon>Rhodobacterales</taxon>
        <taxon>Paracoccaceae</taxon>
        <taxon>Psychromarinibacter</taxon>
    </lineage>
</organism>
<sequence>MSTLVLYHGTTSVCSQKVRLALEEIGLDYDSRLLDLQKGDQFAPDYVALNPEAVVPTLVDDGLVVVESSLILSYLDRVHNGGALMPAAPDRGVAARHWLLRGLAIHGAINTLSFSTVMRDKMLATKSQDEIDASLARMPDPVARAKRRDLLDRGLASVHVDQALRHVGLWFADMNAALRQTAWISGDAFGLSDVALLSYLDRLDRLGFDGLWADRPAIAGWLAAMKARPSYARAIADLIPDGAATAMRTAGQTHWPELSDRWTART</sequence>
<dbReference type="PROSITE" id="PS50404">
    <property type="entry name" value="GST_NTER"/>
    <property type="match status" value="1"/>
</dbReference>
<protein>
    <submittedName>
        <fullName evidence="2">Glutathione S-transferase family protein</fullName>
    </submittedName>
</protein>